<dbReference type="RefSeq" id="WP_346750928.1">
    <property type="nucleotide sequence ID" value="NZ_JAUJEA010000002.1"/>
</dbReference>
<dbReference type="Gene3D" id="3.30.70.1060">
    <property type="entry name" value="Dimeric alpha+beta barrel"/>
    <property type="match status" value="1"/>
</dbReference>
<dbReference type="PANTHER" id="PTHR35174:SF1">
    <property type="entry name" value="BLL0086 PROTEIN"/>
    <property type="match status" value="1"/>
</dbReference>
<gene>
    <name evidence="3" type="ORF">QQ008_05985</name>
</gene>
<name>A0ABT8KMG3_9BACT</name>
<dbReference type="InterPro" id="IPR011008">
    <property type="entry name" value="Dimeric_a/b-barrel"/>
</dbReference>
<dbReference type="Pfam" id="PF03795">
    <property type="entry name" value="YCII"/>
    <property type="match status" value="1"/>
</dbReference>
<reference evidence="3" key="1">
    <citation type="submission" date="2023-06" db="EMBL/GenBank/DDBJ databases">
        <title>Genomic of Parafulvivirga corallium.</title>
        <authorList>
            <person name="Wang G."/>
        </authorList>
    </citation>
    <scope>NUCLEOTIDE SEQUENCE</scope>
    <source>
        <strain evidence="3">BMA10</strain>
    </source>
</reference>
<dbReference type="EMBL" id="JAUJEA010000002">
    <property type="protein sequence ID" value="MDN5200898.1"/>
    <property type="molecule type" value="Genomic_DNA"/>
</dbReference>
<keyword evidence="4" id="KW-1185">Reference proteome</keyword>
<protein>
    <submittedName>
        <fullName evidence="3">YciI family protein</fullName>
    </submittedName>
</protein>
<dbReference type="SUPFAM" id="SSF54909">
    <property type="entry name" value="Dimeric alpha+beta barrel"/>
    <property type="match status" value="1"/>
</dbReference>
<evidence type="ECO:0000313" key="3">
    <source>
        <dbReference type="EMBL" id="MDN5200898.1"/>
    </source>
</evidence>
<evidence type="ECO:0000259" key="2">
    <source>
        <dbReference type="Pfam" id="PF03795"/>
    </source>
</evidence>
<comment type="caution">
    <text evidence="3">The sequence shown here is derived from an EMBL/GenBank/DDBJ whole genome shotgun (WGS) entry which is preliminary data.</text>
</comment>
<proteinExistence type="inferred from homology"/>
<feature type="domain" description="YCII-related" evidence="2">
    <location>
        <begin position="15"/>
        <end position="113"/>
    </location>
</feature>
<dbReference type="PANTHER" id="PTHR35174">
    <property type="entry name" value="BLL7171 PROTEIN-RELATED"/>
    <property type="match status" value="1"/>
</dbReference>
<sequence length="113" mass="12423">MDQYMYLFRGGDARELQQSPEQMQEHMQKWGQWMQGLAEKGILEAGLPLDQGGKVVEKAGEVVTDGPFAEGKEIVGGYLIVKAADINNAVEVSKGCPIFEHGGTVEVRKLMPM</sequence>
<evidence type="ECO:0000313" key="4">
    <source>
        <dbReference type="Proteomes" id="UP001172082"/>
    </source>
</evidence>
<evidence type="ECO:0000256" key="1">
    <source>
        <dbReference type="ARBA" id="ARBA00007689"/>
    </source>
</evidence>
<organism evidence="3 4">
    <name type="scientific">Splendidivirga corallicola</name>
    <dbReference type="NCBI Taxonomy" id="3051826"/>
    <lineage>
        <taxon>Bacteria</taxon>
        <taxon>Pseudomonadati</taxon>
        <taxon>Bacteroidota</taxon>
        <taxon>Cytophagia</taxon>
        <taxon>Cytophagales</taxon>
        <taxon>Splendidivirgaceae</taxon>
        <taxon>Splendidivirga</taxon>
    </lineage>
</organism>
<dbReference type="Proteomes" id="UP001172082">
    <property type="component" value="Unassembled WGS sequence"/>
</dbReference>
<accession>A0ABT8KMG3</accession>
<dbReference type="InterPro" id="IPR005545">
    <property type="entry name" value="YCII"/>
</dbReference>
<comment type="similarity">
    <text evidence="1">Belongs to the YciI family.</text>
</comment>